<protein>
    <recommendedName>
        <fullName evidence="4">Plant bHLH transcription factor ACT-like domain-containing protein</fullName>
    </recommendedName>
</protein>
<feature type="domain" description="Plant bHLH transcription factor ACT-like" evidence="4">
    <location>
        <begin position="535"/>
        <end position="608"/>
    </location>
</feature>
<reference evidence="5 6" key="1">
    <citation type="submission" date="2024-02" db="EMBL/GenBank/DDBJ databases">
        <authorList>
            <consortium name="ELIXIR-Norway"/>
            <consortium name="Elixir Norway"/>
        </authorList>
    </citation>
    <scope>NUCLEOTIDE SEQUENCE [LARGE SCALE GENOMIC DNA]</scope>
</reference>
<keyword evidence="6" id="KW-1185">Reference proteome</keyword>
<dbReference type="InterPro" id="IPR054502">
    <property type="entry name" value="bHLH-TF_ACT-like_plant"/>
</dbReference>
<dbReference type="EMBL" id="OZ019893">
    <property type="protein sequence ID" value="CAK9191199.1"/>
    <property type="molecule type" value="Genomic_DNA"/>
</dbReference>
<comment type="subcellular location">
    <subcellularLocation>
        <location evidence="1">Nucleus</location>
    </subcellularLocation>
</comment>
<feature type="compositionally biased region" description="Polar residues" evidence="3">
    <location>
        <begin position="337"/>
        <end position="356"/>
    </location>
</feature>
<proteinExistence type="predicted"/>
<dbReference type="Pfam" id="PF22754">
    <property type="entry name" value="bHLH-TF_ACT-like_plant"/>
    <property type="match status" value="1"/>
</dbReference>
<accession>A0ABP0TAR5</accession>
<evidence type="ECO:0000256" key="1">
    <source>
        <dbReference type="ARBA" id="ARBA00004123"/>
    </source>
</evidence>
<evidence type="ECO:0000256" key="3">
    <source>
        <dbReference type="SAM" id="MobiDB-lite"/>
    </source>
</evidence>
<keyword evidence="2" id="KW-0539">Nucleus</keyword>
<evidence type="ECO:0000313" key="5">
    <source>
        <dbReference type="EMBL" id="CAK9191199.1"/>
    </source>
</evidence>
<evidence type="ECO:0000256" key="2">
    <source>
        <dbReference type="ARBA" id="ARBA00023242"/>
    </source>
</evidence>
<name>A0ABP0TAR5_9BRYO</name>
<feature type="region of interest" description="Disordered" evidence="3">
    <location>
        <begin position="330"/>
        <end position="360"/>
    </location>
</feature>
<sequence>METYNLSKGLFVSGSTDDPEASSFASNVLMPCSDASNFKSSSFRAEELSMGHRLGNQFEQDGKYKTKLEQHPVPKESLSLDEQLQRQLSQDRLRLKLVQAYNICATHVRDPGKMKSSNLMNDPAFELVDNFWQGTNPTHVMQQLQQHIAALSSSKCMTPRSMQPFTYDLDHVKSLSHDIAKQKWTASTPRGVLSSPSSCVPVHSTREPLNVEHDYESLIMMPICSELDEEIDSTFPTIPFLDQLQMSQVASQSSSDPMKMTLRVTDPMKSWRPNLERCDSNSQLKNDFDNHRQQQRLRKPESMFAAEQDPVIEIEALSSEDSTKGVNGFKSGPLRTPHSSPLGTCTDPNPKNVKQQQGEKETSLVWQNTMKTEKGAREGKQNILHMEFDTAVLNYRAKKKPRISTATSFTPMWLNGLQNLTQHKFCHMLQGDTTSMTTDDFIDMQQDIRMKHNTNATTMSNTILQPPSVFDGVKGCEPCAATADNASKPIELEQLLIPETDLSVDNMPLLKLEDIEFDSTGVSLSKAVMDDVPMIEVRMMENKQVMVKLRAKDRPGLFTDMMLALCKLKLQVQHANIRTCVGNRYDIFAAKMDISLSEKQTTQDIAAALSCVIEEDHPVNN</sequence>
<dbReference type="Proteomes" id="UP001497512">
    <property type="component" value="Chromosome 1"/>
</dbReference>
<dbReference type="CDD" id="cd04873">
    <property type="entry name" value="ACT_UUR-ACR-like"/>
    <property type="match status" value="1"/>
</dbReference>
<gene>
    <name evidence="5" type="ORF">CSSPTR1EN2_LOCUS1271</name>
</gene>
<organism evidence="5 6">
    <name type="scientific">Sphagnum troendelagicum</name>
    <dbReference type="NCBI Taxonomy" id="128251"/>
    <lineage>
        <taxon>Eukaryota</taxon>
        <taxon>Viridiplantae</taxon>
        <taxon>Streptophyta</taxon>
        <taxon>Embryophyta</taxon>
        <taxon>Bryophyta</taxon>
        <taxon>Sphagnophytina</taxon>
        <taxon>Sphagnopsida</taxon>
        <taxon>Sphagnales</taxon>
        <taxon>Sphagnaceae</taxon>
        <taxon>Sphagnum</taxon>
    </lineage>
</organism>
<evidence type="ECO:0000313" key="6">
    <source>
        <dbReference type="Proteomes" id="UP001497512"/>
    </source>
</evidence>
<feature type="region of interest" description="Disordered" evidence="3">
    <location>
        <begin position="271"/>
        <end position="298"/>
    </location>
</feature>
<evidence type="ECO:0000259" key="4">
    <source>
        <dbReference type="Pfam" id="PF22754"/>
    </source>
</evidence>